<dbReference type="AlphaFoldDB" id="A0A9P6C2L2"/>
<feature type="region of interest" description="Disordered" evidence="6">
    <location>
        <begin position="663"/>
        <end position="805"/>
    </location>
</feature>
<comment type="similarity">
    <text evidence="5">Belongs to the DEAD box helicase family.</text>
</comment>
<dbReference type="OrthoDB" id="193716at2759"/>
<dbReference type="EC" id="3.6.4.13" evidence="5"/>
<keyword evidence="5" id="KW-0347">Helicase</keyword>
<dbReference type="Pfam" id="PF00270">
    <property type="entry name" value="DEAD"/>
    <property type="match status" value="1"/>
</dbReference>
<dbReference type="InterPro" id="IPR027417">
    <property type="entry name" value="P-loop_NTPase"/>
</dbReference>
<reference evidence="9" key="1">
    <citation type="submission" date="2020-11" db="EMBL/GenBank/DDBJ databases">
        <authorList>
            <consortium name="DOE Joint Genome Institute"/>
            <person name="Ahrendt S."/>
            <person name="Riley R."/>
            <person name="Andreopoulos W."/>
            <person name="Labutti K."/>
            <person name="Pangilinan J."/>
            <person name="Ruiz-Duenas F.J."/>
            <person name="Barrasa J.M."/>
            <person name="Sanchez-Garcia M."/>
            <person name="Camarero S."/>
            <person name="Miyauchi S."/>
            <person name="Serrano A."/>
            <person name="Linde D."/>
            <person name="Babiker R."/>
            <person name="Drula E."/>
            <person name="Ayuso-Fernandez I."/>
            <person name="Pacheco R."/>
            <person name="Padilla G."/>
            <person name="Ferreira P."/>
            <person name="Barriuso J."/>
            <person name="Kellner H."/>
            <person name="Castanera R."/>
            <person name="Alfaro M."/>
            <person name="Ramirez L."/>
            <person name="Pisabarro A.G."/>
            <person name="Kuo A."/>
            <person name="Tritt A."/>
            <person name="Lipzen A."/>
            <person name="He G."/>
            <person name="Yan M."/>
            <person name="Ng V."/>
            <person name="Cullen D."/>
            <person name="Martin F."/>
            <person name="Rosso M.-N."/>
            <person name="Henrissat B."/>
            <person name="Hibbett D."/>
            <person name="Martinez A.T."/>
            <person name="Grigoriev I.V."/>
        </authorList>
    </citation>
    <scope>NUCLEOTIDE SEQUENCE</scope>
    <source>
        <strain evidence="9">MF-IS2</strain>
    </source>
</reference>
<dbReference type="Gene3D" id="3.40.50.300">
    <property type="entry name" value="P-loop containing nucleotide triphosphate hydrolases"/>
    <property type="match status" value="2"/>
</dbReference>
<feature type="compositionally biased region" description="Basic and acidic residues" evidence="6">
    <location>
        <begin position="711"/>
        <end position="723"/>
    </location>
</feature>
<dbReference type="PROSITE" id="PS51194">
    <property type="entry name" value="HELICASE_CTER"/>
    <property type="match status" value="1"/>
</dbReference>
<accession>A0A9P6C2L2</accession>
<feature type="compositionally biased region" description="Basic and acidic residues" evidence="6">
    <location>
        <begin position="796"/>
        <end position="805"/>
    </location>
</feature>
<evidence type="ECO:0000259" key="8">
    <source>
        <dbReference type="PROSITE" id="PS51194"/>
    </source>
</evidence>
<evidence type="ECO:0000256" key="6">
    <source>
        <dbReference type="SAM" id="MobiDB-lite"/>
    </source>
</evidence>
<feature type="compositionally biased region" description="Basic and acidic residues" evidence="6">
    <location>
        <begin position="731"/>
        <end position="778"/>
    </location>
</feature>
<dbReference type="GO" id="GO:0005524">
    <property type="term" value="F:ATP binding"/>
    <property type="evidence" value="ECO:0007669"/>
    <property type="project" value="UniProtKB-UniRule"/>
</dbReference>
<comment type="domain">
    <text evidence="5">The Q motif is unique to and characteristic of the DEAD box family of RNA helicases and controls ATP binding and hydrolysis.</text>
</comment>
<dbReference type="CDD" id="cd18787">
    <property type="entry name" value="SF2_C_DEAD"/>
    <property type="match status" value="1"/>
</dbReference>
<dbReference type="InterPro" id="IPR011545">
    <property type="entry name" value="DEAD/DEAH_box_helicase_dom"/>
</dbReference>
<keyword evidence="3 5" id="KW-0067">ATP-binding</keyword>
<comment type="catalytic activity">
    <reaction evidence="5">
        <text>ATP + H2O = ADP + phosphate + H(+)</text>
        <dbReference type="Rhea" id="RHEA:13065"/>
        <dbReference type="ChEBI" id="CHEBI:15377"/>
        <dbReference type="ChEBI" id="CHEBI:15378"/>
        <dbReference type="ChEBI" id="CHEBI:30616"/>
        <dbReference type="ChEBI" id="CHEBI:43474"/>
        <dbReference type="ChEBI" id="CHEBI:456216"/>
        <dbReference type="EC" id="3.6.4.13"/>
    </reaction>
</comment>
<comment type="caution">
    <text evidence="9">The sequence shown here is derived from an EMBL/GenBank/DDBJ whole genome shotgun (WGS) entry which is preliminary data.</text>
</comment>
<proteinExistence type="inferred from homology"/>
<keyword evidence="4 5" id="KW-0694">RNA-binding</keyword>
<dbReference type="InterPro" id="IPR014001">
    <property type="entry name" value="Helicase_ATP-bd"/>
</dbReference>
<gene>
    <name evidence="9" type="ORF">P691DRAFT_733273</name>
</gene>
<evidence type="ECO:0000256" key="1">
    <source>
        <dbReference type="ARBA" id="ARBA00022741"/>
    </source>
</evidence>
<comment type="function">
    <text evidence="5">RNA helicase.</text>
</comment>
<evidence type="ECO:0000256" key="2">
    <source>
        <dbReference type="ARBA" id="ARBA00022801"/>
    </source>
</evidence>
<dbReference type="SMART" id="SM00490">
    <property type="entry name" value="HELICc"/>
    <property type="match status" value="1"/>
</dbReference>
<dbReference type="SMART" id="SM00487">
    <property type="entry name" value="DEXDc"/>
    <property type="match status" value="1"/>
</dbReference>
<organism evidence="9 10">
    <name type="scientific">Macrolepiota fuliginosa MF-IS2</name>
    <dbReference type="NCBI Taxonomy" id="1400762"/>
    <lineage>
        <taxon>Eukaryota</taxon>
        <taxon>Fungi</taxon>
        <taxon>Dikarya</taxon>
        <taxon>Basidiomycota</taxon>
        <taxon>Agaricomycotina</taxon>
        <taxon>Agaricomycetes</taxon>
        <taxon>Agaricomycetidae</taxon>
        <taxon>Agaricales</taxon>
        <taxon>Agaricineae</taxon>
        <taxon>Agaricaceae</taxon>
        <taxon>Macrolepiota</taxon>
    </lineage>
</organism>
<keyword evidence="2 5" id="KW-0378">Hydrolase</keyword>
<evidence type="ECO:0000313" key="9">
    <source>
        <dbReference type="EMBL" id="KAF9446453.1"/>
    </source>
</evidence>
<name>A0A9P6C2L2_9AGAR</name>
<dbReference type="GO" id="GO:0003724">
    <property type="term" value="F:RNA helicase activity"/>
    <property type="evidence" value="ECO:0007669"/>
    <property type="project" value="UniProtKB-EC"/>
</dbReference>
<evidence type="ECO:0000313" key="10">
    <source>
        <dbReference type="Proteomes" id="UP000807342"/>
    </source>
</evidence>
<evidence type="ECO:0000256" key="3">
    <source>
        <dbReference type="ARBA" id="ARBA00022840"/>
    </source>
</evidence>
<dbReference type="EMBL" id="MU151245">
    <property type="protein sequence ID" value="KAF9446453.1"/>
    <property type="molecule type" value="Genomic_DNA"/>
</dbReference>
<feature type="compositionally biased region" description="Basic and acidic residues" evidence="6">
    <location>
        <begin position="663"/>
        <end position="687"/>
    </location>
</feature>
<dbReference type="Pfam" id="PF00271">
    <property type="entry name" value="Helicase_C"/>
    <property type="match status" value="1"/>
</dbReference>
<feature type="domain" description="Helicase C-terminal" evidence="8">
    <location>
        <begin position="373"/>
        <end position="530"/>
    </location>
</feature>
<sequence length="805" mass="89053">MSSSIWARVARTCLIRPRIGSGPLLGRSFVLLAAKPTNNALLRFIPSITRLQSSVASARVIRTETAAPSLEAEVIEEEEKLPEFASLKDVVDKRILRALTKGPFNLTTMSTVQAQVLPLLPEIAEPYDPQNPPTLARDLLVRARTGTGKTLAFLIPAVEARLKVIEAEVTKAAQDSGLTASKRLTESARRRFASKHTGVVVISPTRELATQIAQEAIKLTKHIEDFQVQLFVGGESKSKQLREFRRGTHDIIVATPGRLRDMLDSSAEVADSVAHTQTLILDEADSLLDMGFQADILGIQEFMPKTPERQTFLFSATVSRAIRDVARASLAKQHKYINCVSEDASPVHAHIPQYHTVLPSAAHQIPHILRVLAHDQLANPAKSKCIVFLPTTRMTQLFGDLLREIAKDTLPAARSTNIYEIHSKKSMESRTRASNAFRNDRSGASVLVTSDVSARGVDYPGVTRVIQVGIPSSAEQYVHRVGRTGRAGTQGRGDLILLPWERGFVSWQMTEVPLKPLTADDLTAQTLELAKTYEADPKAFFGGEIPLAHPRNPSLGHQRGRPLFLSSVTPMIEDIPRTVSETVTNMDEEVVSDTFMSLLGYYLGKTQEMKVKKMEVLEECKQWCVQACGMETPPTVSKSFLEKLGLGKEDRMDRARRGGFREPRRNEWASRGQERVREEWGRGRGSGERSGSGGGFRKPWEGSSGKPWEGNGERSAQRWEGRGSKPARPWEGGDTRPARSWEGTDSRPAKPWEGRDTRPAKPWEGRDSRPTRPWEGRGRSGSSTRDGEGSRGGGRSGRDSYESPF</sequence>
<dbReference type="PROSITE" id="PS51192">
    <property type="entry name" value="HELICASE_ATP_BIND_1"/>
    <property type="match status" value="1"/>
</dbReference>
<keyword evidence="10" id="KW-1185">Reference proteome</keyword>
<dbReference type="InterPro" id="IPR001650">
    <property type="entry name" value="Helicase_C-like"/>
</dbReference>
<dbReference type="GO" id="GO:0003723">
    <property type="term" value="F:RNA binding"/>
    <property type="evidence" value="ECO:0007669"/>
    <property type="project" value="UniProtKB-UniRule"/>
</dbReference>
<evidence type="ECO:0000256" key="4">
    <source>
        <dbReference type="ARBA" id="ARBA00022884"/>
    </source>
</evidence>
<feature type="domain" description="Helicase ATP-binding" evidence="7">
    <location>
        <begin position="130"/>
        <end position="336"/>
    </location>
</feature>
<keyword evidence="1 5" id="KW-0547">Nucleotide-binding</keyword>
<dbReference type="SUPFAM" id="SSF52540">
    <property type="entry name" value="P-loop containing nucleoside triphosphate hydrolases"/>
    <property type="match status" value="1"/>
</dbReference>
<protein>
    <recommendedName>
        <fullName evidence="5">ATP-dependent RNA helicase</fullName>
        <ecNumber evidence="5">3.6.4.13</ecNumber>
    </recommendedName>
</protein>
<dbReference type="PANTHER" id="PTHR24031">
    <property type="entry name" value="RNA HELICASE"/>
    <property type="match status" value="1"/>
</dbReference>
<dbReference type="Proteomes" id="UP000807342">
    <property type="component" value="Unassembled WGS sequence"/>
</dbReference>
<evidence type="ECO:0000259" key="7">
    <source>
        <dbReference type="PROSITE" id="PS51192"/>
    </source>
</evidence>
<dbReference type="GO" id="GO:0016787">
    <property type="term" value="F:hydrolase activity"/>
    <property type="evidence" value="ECO:0007669"/>
    <property type="project" value="UniProtKB-KW"/>
</dbReference>
<evidence type="ECO:0000256" key="5">
    <source>
        <dbReference type="RuleBase" id="RU365068"/>
    </source>
</evidence>